<dbReference type="VEuPathDB" id="FungiDB:MAPG_10376"/>
<dbReference type="OrthoDB" id="10404275at2759"/>
<dbReference type="EMBL" id="ADBL01002322">
    <property type="status" value="NOT_ANNOTATED_CDS"/>
    <property type="molecule type" value="Genomic_DNA"/>
</dbReference>
<reference evidence="1" key="2">
    <citation type="submission" date="2010-05" db="EMBL/GenBank/DDBJ databases">
        <title>The Genome Sequence of Magnaporthe poae strain ATCC 64411.</title>
        <authorList>
            <consortium name="The Broad Institute Genome Sequencing Platform"/>
            <consortium name="Broad Institute Genome Sequencing Center for Infectious Disease"/>
            <person name="Ma L.-J."/>
            <person name="Dead R."/>
            <person name="Young S."/>
            <person name="Zeng Q."/>
            <person name="Koehrsen M."/>
            <person name="Alvarado L."/>
            <person name="Berlin A."/>
            <person name="Chapman S.B."/>
            <person name="Chen Z."/>
            <person name="Freedman E."/>
            <person name="Gellesch M."/>
            <person name="Goldberg J."/>
            <person name="Griggs A."/>
            <person name="Gujja S."/>
            <person name="Heilman E.R."/>
            <person name="Heiman D."/>
            <person name="Hepburn T."/>
            <person name="Howarth C."/>
            <person name="Jen D."/>
            <person name="Larson L."/>
            <person name="Mehta T."/>
            <person name="Neiman D."/>
            <person name="Pearson M."/>
            <person name="Roberts A."/>
            <person name="Saif S."/>
            <person name="Shea T."/>
            <person name="Shenoy N."/>
            <person name="Sisk P."/>
            <person name="Stolte C."/>
            <person name="Sykes S."/>
            <person name="Walk T."/>
            <person name="White J."/>
            <person name="Yandava C."/>
            <person name="Haas B."/>
            <person name="Nusbaum C."/>
            <person name="Birren B."/>
        </authorList>
    </citation>
    <scope>NUCLEOTIDE SEQUENCE</scope>
    <source>
        <strain evidence="1">ATCC 64411</strain>
    </source>
</reference>
<reference evidence="1" key="3">
    <citation type="submission" date="2011-03" db="EMBL/GenBank/DDBJ databases">
        <title>Annotation of Magnaporthe poae ATCC 64411.</title>
        <authorList>
            <person name="Ma L.-J."/>
            <person name="Dead R."/>
            <person name="Young S.K."/>
            <person name="Zeng Q."/>
            <person name="Gargeya S."/>
            <person name="Fitzgerald M."/>
            <person name="Haas B."/>
            <person name="Abouelleil A."/>
            <person name="Alvarado L."/>
            <person name="Arachchi H.M."/>
            <person name="Berlin A."/>
            <person name="Brown A."/>
            <person name="Chapman S.B."/>
            <person name="Chen Z."/>
            <person name="Dunbar C."/>
            <person name="Freedman E."/>
            <person name="Gearin G."/>
            <person name="Gellesch M."/>
            <person name="Goldberg J."/>
            <person name="Griggs A."/>
            <person name="Gujja S."/>
            <person name="Heiman D."/>
            <person name="Howarth C."/>
            <person name="Larson L."/>
            <person name="Lui A."/>
            <person name="MacDonald P.J.P."/>
            <person name="Mehta T."/>
            <person name="Montmayeur A."/>
            <person name="Murphy C."/>
            <person name="Neiman D."/>
            <person name="Pearson M."/>
            <person name="Priest M."/>
            <person name="Roberts A."/>
            <person name="Saif S."/>
            <person name="Shea T."/>
            <person name="Shenoy N."/>
            <person name="Sisk P."/>
            <person name="Stolte C."/>
            <person name="Sykes S."/>
            <person name="Yandava C."/>
            <person name="Wortman J."/>
            <person name="Nusbaum C."/>
            <person name="Birren B."/>
        </authorList>
    </citation>
    <scope>NUCLEOTIDE SEQUENCE</scope>
    <source>
        <strain evidence="1">ATCC 64411</strain>
    </source>
</reference>
<sequence length="123" mass="13648">MCYEHFEQFWCGKKCKDPSTVVILDCGKPDCAYKKDPNERTLDYSEARGPSRGICPEHGHWDPHRRCTFPSSRSPSSARAKLSGPFSAVVRNPRGVSASVIIIIIISPFQAISSRHILGSSNN</sequence>
<dbReference type="Proteomes" id="UP000011715">
    <property type="component" value="Unassembled WGS sequence"/>
</dbReference>
<name>A0A0C4ECF2_MAGP6</name>
<dbReference type="EnsemblFungi" id="MAPG_10376T0">
    <property type="protein sequence ID" value="MAPG_10376T0"/>
    <property type="gene ID" value="MAPG_10376"/>
</dbReference>
<accession>A0A0C4ECF2</accession>
<protein>
    <submittedName>
        <fullName evidence="1 2">Uncharacterized protein</fullName>
    </submittedName>
</protein>
<dbReference type="eggNOG" id="ENOG502R4AT">
    <property type="taxonomic scope" value="Eukaryota"/>
</dbReference>
<evidence type="ECO:0000313" key="2">
    <source>
        <dbReference type="EnsemblFungi" id="MAPG_10376T0"/>
    </source>
</evidence>
<reference evidence="3" key="1">
    <citation type="submission" date="2010-05" db="EMBL/GenBank/DDBJ databases">
        <title>The genome sequence of Magnaporthe poae strain ATCC 64411.</title>
        <authorList>
            <person name="Ma L.-J."/>
            <person name="Dead R."/>
            <person name="Young S."/>
            <person name="Zeng Q."/>
            <person name="Koehrsen M."/>
            <person name="Alvarado L."/>
            <person name="Berlin A."/>
            <person name="Chapman S.B."/>
            <person name="Chen Z."/>
            <person name="Freedman E."/>
            <person name="Gellesch M."/>
            <person name="Goldberg J."/>
            <person name="Griggs A."/>
            <person name="Gujja S."/>
            <person name="Heilman E.R."/>
            <person name="Heiman D."/>
            <person name="Hepburn T."/>
            <person name="Howarth C."/>
            <person name="Jen D."/>
            <person name="Larson L."/>
            <person name="Mehta T."/>
            <person name="Neiman D."/>
            <person name="Pearson M."/>
            <person name="Roberts A."/>
            <person name="Saif S."/>
            <person name="Shea T."/>
            <person name="Shenoy N."/>
            <person name="Sisk P."/>
            <person name="Stolte C."/>
            <person name="Sykes S."/>
            <person name="Walk T."/>
            <person name="White J."/>
            <person name="Yandava C."/>
            <person name="Haas B."/>
            <person name="Nusbaum C."/>
            <person name="Birren B."/>
        </authorList>
    </citation>
    <scope>NUCLEOTIDE SEQUENCE [LARGE SCALE GENOMIC DNA]</scope>
    <source>
        <strain evidence="3">ATCC 64411 / 73-15</strain>
    </source>
</reference>
<proteinExistence type="predicted"/>
<reference evidence="2" key="4">
    <citation type="journal article" date="2015" name="G3 (Bethesda)">
        <title>Genome sequences of three phytopathogenic species of the Magnaporthaceae family of fungi.</title>
        <authorList>
            <person name="Okagaki L.H."/>
            <person name="Nunes C.C."/>
            <person name="Sailsbery J."/>
            <person name="Clay B."/>
            <person name="Brown D."/>
            <person name="John T."/>
            <person name="Oh Y."/>
            <person name="Young N."/>
            <person name="Fitzgerald M."/>
            <person name="Haas B.J."/>
            <person name="Zeng Q."/>
            <person name="Young S."/>
            <person name="Adiconis X."/>
            <person name="Fan L."/>
            <person name="Levin J.Z."/>
            <person name="Mitchell T.K."/>
            <person name="Okubara P.A."/>
            <person name="Farman M.L."/>
            <person name="Kohn L.M."/>
            <person name="Birren B."/>
            <person name="Ma L.-J."/>
            <person name="Dean R.A."/>
        </authorList>
    </citation>
    <scope>NUCLEOTIDE SEQUENCE</scope>
    <source>
        <strain evidence="2">ATCC 64411 / 73-15</strain>
    </source>
</reference>
<evidence type="ECO:0000313" key="3">
    <source>
        <dbReference type="Proteomes" id="UP000011715"/>
    </source>
</evidence>
<gene>
    <name evidence="1" type="ORF">MAPG_10376</name>
</gene>
<evidence type="ECO:0000313" key="1">
    <source>
        <dbReference type="EMBL" id="KLU90523.1"/>
    </source>
</evidence>
<dbReference type="AlphaFoldDB" id="A0A0C4ECF2"/>
<keyword evidence="3" id="KW-1185">Reference proteome</keyword>
<organism evidence="2 3">
    <name type="scientific">Magnaporthiopsis poae (strain ATCC 64411 / 73-15)</name>
    <name type="common">Kentucky bluegrass fungus</name>
    <name type="synonym">Magnaporthe poae</name>
    <dbReference type="NCBI Taxonomy" id="644358"/>
    <lineage>
        <taxon>Eukaryota</taxon>
        <taxon>Fungi</taxon>
        <taxon>Dikarya</taxon>
        <taxon>Ascomycota</taxon>
        <taxon>Pezizomycotina</taxon>
        <taxon>Sordariomycetes</taxon>
        <taxon>Sordariomycetidae</taxon>
        <taxon>Magnaporthales</taxon>
        <taxon>Magnaporthaceae</taxon>
        <taxon>Magnaporthiopsis</taxon>
    </lineage>
</organism>
<dbReference type="EMBL" id="GL876975">
    <property type="protein sequence ID" value="KLU90523.1"/>
    <property type="molecule type" value="Genomic_DNA"/>
</dbReference>
<reference evidence="2" key="5">
    <citation type="submission" date="2015-06" db="UniProtKB">
        <authorList>
            <consortium name="EnsemblFungi"/>
        </authorList>
    </citation>
    <scope>IDENTIFICATION</scope>
    <source>
        <strain evidence="2">ATCC 64411</strain>
    </source>
</reference>